<accession>A0A1E3LZV1</accession>
<keyword evidence="2" id="KW-1185">Reference proteome</keyword>
<dbReference type="AlphaFoldDB" id="A0A1E3LZV1"/>
<organism evidence="1 2">
    <name type="scientific">Sphingomonas turrisvirgatae</name>
    <dbReference type="NCBI Taxonomy" id="1888892"/>
    <lineage>
        <taxon>Bacteria</taxon>
        <taxon>Pseudomonadati</taxon>
        <taxon>Pseudomonadota</taxon>
        <taxon>Alphaproteobacteria</taxon>
        <taxon>Sphingomonadales</taxon>
        <taxon>Sphingomonadaceae</taxon>
        <taxon>Sphingomonas</taxon>
    </lineage>
</organism>
<dbReference type="STRING" id="1888892.BFL28_11090"/>
<proteinExistence type="predicted"/>
<sequence length="168" mass="17292">MRRAAATALLMLAACSGDGTDEQAAAGPPDLETAAIERGLIRDPGDGDISGLYTRDTDRVCIVRGPGGYRIGAFVDYGEGLSCAGRGVATLVGNRLAIEFSAGNGSTCAFDAGFDGERITFPAALPETCARLCAQRASFAALDVERVSGLRDEAATLRTANGKKLCGD</sequence>
<dbReference type="PROSITE" id="PS51257">
    <property type="entry name" value="PROKAR_LIPOPROTEIN"/>
    <property type="match status" value="1"/>
</dbReference>
<dbReference type="RefSeq" id="WP_069319117.1">
    <property type="nucleotide sequence ID" value="NZ_MDDS01000006.1"/>
</dbReference>
<protein>
    <submittedName>
        <fullName evidence="1">Uncharacterized protein</fullName>
    </submittedName>
</protein>
<comment type="caution">
    <text evidence="1">The sequence shown here is derived from an EMBL/GenBank/DDBJ whole genome shotgun (WGS) entry which is preliminary data.</text>
</comment>
<name>A0A1E3LZV1_9SPHN</name>
<gene>
    <name evidence="1" type="ORF">BFL28_11090</name>
</gene>
<dbReference type="OrthoDB" id="7448000at2"/>
<evidence type="ECO:0000313" key="2">
    <source>
        <dbReference type="Proteomes" id="UP000094487"/>
    </source>
</evidence>
<dbReference type="Proteomes" id="UP000094487">
    <property type="component" value="Unassembled WGS sequence"/>
</dbReference>
<evidence type="ECO:0000313" key="1">
    <source>
        <dbReference type="EMBL" id="ODP39346.1"/>
    </source>
</evidence>
<dbReference type="EMBL" id="MDDS01000006">
    <property type="protein sequence ID" value="ODP39346.1"/>
    <property type="molecule type" value="Genomic_DNA"/>
</dbReference>
<reference evidence="1 2" key="1">
    <citation type="submission" date="2016-08" db="EMBL/GenBank/DDBJ databases">
        <title>Draft genome of the agarase producing Sphingomonas sp. MCT13.</title>
        <authorList>
            <person name="D'Andrea M.M."/>
            <person name="Rossolini G.M."/>
            <person name="Thaller M.C."/>
        </authorList>
    </citation>
    <scope>NUCLEOTIDE SEQUENCE [LARGE SCALE GENOMIC DNA]</scope>
    <source>
        <strain evidence="1 2">MCT13</strain>
    </source>
</reference>